<accession>A0A397SNU6</accession>
<comment type="caution">
    <text evidence="1">The sequence shown here is derived from an EMBL/GenBank/DDBJ whole genome shotgun (WGS) entry which is preliminary data.</text>
</comment>
<sequence length="188" mass="21092">MSDTDSTITHSSFSAASTNKRKKCRYNLEGASASALFADNTDNTDHDRSARSNRSHTSYFFHKDSSDNQIAFSQRLHEAQLEMNGSDLKVQSDISISPLDILSDTKTPFLMSKNDHLLNKEGERLDRMCLTHKEKMIFVPKTSENETVDSYLDLIYGPLIPKSADEEEIIEDDLSSISDDDDYPSAGN</sequence>
<dbReference type="AlphaFoldDB" id="A0A397SNU6"/>
<keyword evidence="2" id="KW-1185">Reference proteome</keyword>
<evidence type="ECO:0000313" key="2">
    <source>
        <dbReference type="Proteomes" id="UP000265703"/>
    </source>
</evidence>
<reference evidence="1 2" key="1">
    <citation type="submission" date="2018-06" db="EMBL/GenBank/DDBJ databases">
        <title>Comparative genomics reveals the genomic features of Rhizophagus irregularis, R. cerebriforme, R. diaphanum and Gigaspora rosea, and their symbiotic lifestyle signature.</title>
        <authorList>
            <person name="Morin E."/>
            <person name="San Clemente H."/>
            <person name="Chen E.C.H."/>
            <person name="De La Providencia I."/>
            <person name="Hainaut M."/>
            <person name="Kuo A."/>
            <person name="Kohler A."/>
            <person name="Murat C."/>
            <person name="Tang N."/>
            <person name="Roy S."/>
            <person name="Loubradou J."/>
            <person name="Henrissat B."/>
            <person name="Grigoriev I.V."/>
            <person name="Corradi N."/>
            <person name="Roux C."/>
            <person name="Martin F.M."/>
        </authorList>
    </citation>
    <scope>NUCLEOTIDE SEQUENCE [LARGE SCALE GENOMIC DNA]</scope>
    <source>
        <strain evidence="1 2">DAOM 227022</strain>
    </source>
</reference>
<proteinExistence type="predicted"/>
<organism evidence="1 2">
    <name type="scientific">Glomus cerebriforme</name>
    <dbReference type="NCBI Taxonomy" id="658196"/>
    <lineage>
        <taxon>Eukaryota</taxon>
        <taxon>Fungi</taxon>
        <taxon>Fungi incertae sedis</taxon>
        <taxon>Mucoromycota</taxon>
        <taxon>Glomeromycotina</taxon>
        <taxon>Glomeromycetes</taxon>
        <taxon>Glomerales</taxon>
        <taxon>Glomeraceae</taxon>
        <taxon>Glomus</taxon>
    </lineage>
</organism>
<evidence type="ECO:0000313" key="1">
    <source>
        <dbReference type="EMBL" id="RIA87362.1"/>
    </source>
</evidence>
<dbReference type="Proteomes" id="UP000265703">
    <property type="component" value="Unassembled WGS sequence"/>
</dbReference>
<protein>
    <submittedName>
        <fullName evidence="1">Uncharacterized protein</fullName>
    </submittedName>
</protein>
<name>A0A397SNU6_9GLOM</name>
<dbReference type="EMBL" id="QKYT01000312">
    <property type="protein sequence ID" value="RIA87362.1"/>
    <property type="molecule type" value="Genomic_DNA"/>
</dbReference>
<gene>
    <name evidence="1" type="ORF">C1645_827890</name>
</gene>